<evidence type="ECO:0000313" key="2">
    <source>
        <dbReference type="Proteomes" id="UP001308005"/>
    </source>
</evidence>
<accession>A0ABU6CUL8</accession>
<protein>
    <submittedName>
        <fullName evidence="1">Uncharacterized protein</fullName>
    </submittedName>
</protein>
<name>A0ABU6CUL8_9GAMM</name>
<keyword evidence="2" id="KW-1185">Reference proteome</keyword>
<sequence length="88" mass="9661">MAFGVGNLLSVGQTIRAHHQGAELIFAADNDVGKFIKFDKERIENPGVYYASKAADAVGAGIIIPPKNGDWNDWHKSLIVDKKKPDHF</sequence>
<gene>
    <name evidence="1" type="ORF">VSS37_05980</name>
</gene>
<evidence type="ECO:0000313" key="1">
    <source>
        <dbReference type="EMBL" id="MEB4590521.1"/>
    </source>
</evidence>
<reference evidence="2" key="1">
    <citation type="submission" date="2023-07" db="EMBL/GenBank/DDBJ databases">
        <title>The carbon used by Thiothrix.</title>
        <authorList>
            <person name="Chen L."/>
        </authorList>
    </citation>
    <scope>NUCLEOTIDE SEQUENCE [LARGE SCALE GENOMIC DNA]</scope>
</reference>
<comment type="caution">
    <text evidence="1">The sequence shown here is derived from an EMBL/GenBank/DDBJ whole genome shotgun (WGS) entry which is preliminary data.</text>
</comment>
<organism evidence="1 2">
    <name type="scientific">Candidatus Thiothrix phosphatis</name>
    <dbReference type="NCBI Taxonomy" id="3112415"/>
    <lineage>
        <taxon>Bacteria</taxon>
        <taxon>Pseudomonadati</taxon>
        <taxon>Pseudomonadota</taxon>
        <taxon>Gammaproteobacteria</taxon>
        <taxon>Thiotrichales</taxon>
        <taxon>Thiotrichaceae</taxon>
        <taxon>Thiothrix</taxon>
    </lineage>
</organism>
<proteinExistence type="predicted"/>
<dbReference type="RefSeq" id="WP_324693865.1">
    <property type="nucleotide sequence ID" value="NZ_JAYMYJ010000046.1"/>
</dbReference>
<dbReference type="Proteomes" id="UP001308005">
    <property type="component" value="Unassembled WGS sequence"/>
</dbReference>
<dbReference type="EMBL" id="JAYMYJ010000046">
    <property type="protein sequence ID" value="MEB4590521.1"/>
    <property type="molecule type" value="Genomic_DNA"/>
</dbReference>
<reference evidence="1 2" key="2">
    <citation type="submission" date="2024-01" db="EMBL/GenBank/DDBJ databases">
        <authorList>
            <person name="Xie X."/>
        </authorList>
    </citation>
    <scope>NUCLEOTIDE SEQUENCE [LARGE SCALE GENOMIC DNA]</scope>
    <source>
        <strain evidence="1">SCUT-1</strain>
    </source>
</reference>